<dbReference type="AlphaFoldDB" id="A0A4V2W0U8"/>
<keyword evidence="2" id="KW-1185">Reference proteome</keyword>
<accession>A0A4V2W0U8</accession>
<evidence type="ECO:0000313" key="1">
    <source>
        <dbReference type="EMBL" id="TCV80119.1"/>
    </source>
</evidence>
<comment type="caution">
    <text evidence="1">The sequence shown here is derived from an EMBL/GenBank/DDBJ whole genome shotgun (WGS) entry which is preliminary data.</text>
</comment>
<organism evidence="1 2">
    <name type="scientific">Sulfurirhabdus autotrophica</name>
    <dbReference type="NCBI Taxonomy" id="1706046"/>
    <lineage>
        <taxon>Bacteria</taxon>
        <taxon>Pseudomonadati</taxon>
        <taxon>Pseudomonadota</taxon>
        <taxon>Betaproteobacteria</taxon>
        <taxon>Nitrosomonadales</taxon>
        <taxon>Sulfuricellaceae</taxon>
        <taxon>Sulfurirhabdus</taxon>
    </lineage>
</organism>
<dbReference type="EMBL" id="SMCO01000030">
    <property type="protein sequence ID" value="TCV80119.1"/>
    <property type="molecule type" value="Genomic_DNA"/>
</dbReference>
<gene>
    <name evidence="1" type="ORF">EDC63_13032</name>
</gene>
<proteinExistence type="predicted"/>
<name>A0A4V2W0U8_9PROT</name>
<evidence type="ECO:0000313" key="2">
    <source>
        <dbReference type="Proteomes" id="UP000295367"/>
    </source>
</evidence>
<dbReference type="Proteomes" id="UP000295367">
    <property type="component" value="Unassembled WGS sequence"/>
</dbReference>
<reference evidence="1 2" key="1">
    <citation type="submission" date="2019-03" db="EMBL/GenBank/DDBJ databases">
        <title>Genomic Encyclopedia of Type Strains, Phase IV (KMG-IV): sequencing the most valuable type-strain genomes for metagenomic binning, comparative biology and taxonomic classification.</title>
        <authorList>
            <person name="Goeker M."/>
        </authorList>
    </citation>
    <scope>NUCLEOTIDE SEQUENCE [LARGE SCALE GENOMIC DNA]</scope>
    <source>
        <strain evidence="1 2">DSM 100309</strain>
    </source>
</reference>
<protein>
    <submittedName>
        <fullName evidence="1">Uncharacterized protein</fullName>
    </submittedName>
</protein>
<sequence length="86" mass="9868">MKSEDGGQLVAVFVSELGYFNTAGCASDREQRFLTDATHTFQKSVLNIPYFFSRESAFIIIFLPLQQSDQSKFLNHYMAPVRPVWE</sequence>